<dbReference type="InterPro" id="IPR036388">
    <property type="entry name" value="WH-like_DNA-bd_sf"/>
</dbReference>
<dbReference type="PANTHER" id="PTHR23155">
    <property type="entry name" value="DISEASE RESISTANCE PROTEIN RP"/>
    <property type="match status" value="1"/>
</dbReference>
<evidence type="ECO:0000256" key="1">
    <source>
        <dbReference type="ARBA" id="ARBA00022737"/>
    </source>
</evidence>
<sequence>MRYLTALQDLRVCNSEVADLSNDWDEMEWQGLRTLLSLQLSSLPKLASLPMGLQYVSSLQNLEISFSPSLKSQVQACWCICISSAGSELLLHLMYGKNFLTPFQTQKMVCLPDSKEVQFSNVLALSYNDLPFHLRPYFLYLRLFPKDYDILVRRLLHLWLAEGFVKQTPEMTPEDTMEIYLEELVKRSMIQISKQTRDGSPKTCCLHSAHQ</sequence>
<organism evidence="4 5">
    <name type="scientific">Quercus suber</name>
    <name type="common">Cork oak</name>
    <dbReference type="NCBI Taxonomy" id="58331"/>
    <lineage>
        <taxon>Eukaryota</taxon>
        <taxon>Viridiplantae</taxon>
        <taxon>Streptophyta</taxon>
        <taxon>Embryophyta</taxon>
        <taxon>Tracheophyta</taxon>
        <taxon>Spermatophyta</taxon>
        <taxon>Magnoliopsida</taxon>
        <taxon>eudicotyledons</taxon>
        <taxon>Gunneridae</taxon>
        <taxon>Pentapetalae</taxon>
        <taxon>rosids</taxon>
        <taxon>fabids</taxon>
        <taxon>Fagales</taxon>
        <taxon>Fagaceae</taxon>
        <taxon>Quercus</taxon>
    </lineage>
</organism>
<reference evidence="4 5" key="1">
    <citation type="journal article" date="2018" name="Sci. Data">
        <title>The draft genome sequence of cork oak.</title>
        <authorList>
            <person name="Ramos A.M."/>
            <person name="Usie A."/>
            <person name="Barbosa P."/>
            <person name="Barros P.M."/>
            <person name="Capote T."/>
            <person name="Chaves I."/>
            <person name="Simoes F."/>
            <person name="Abreu I."/>
            <person name="Carrasquinho I."/>
            <person name="Faro C."/>
            <person name="Guimaraes J.B."/>
            <person name="Mendonca D."/>
            <person name="Nobrega F."/>
            <person name="Rodrigues L."/>
            <person name="Saibo N.J.M."/>
            <person name="Varela M.C."/>
            <person name="Egas C."/>
            <person name="Matos J."/>
            <person name="Miguel C.M."/>
            <person name="Oliveira M.M."/>
            <person name="Ricardo C.P."/>
            <person name="Goncalves S."/>
        </authorList>
    </citation>
    <scope>NUCLEOTIDE SEQUENCE [LARGE SCALE GENOMIC DNA]</scope>
    <source>
        <strain evidence="5">cv. HL8</strain>
    </source>
</reference>
<dbReference type="GO" id="GO:0098542">
    <property type="term" value="P:defense response to other organism"/>
    <property type="evidence" value="ECO:0007669"/>
    <property type="project" value="TreeGrafter"/>
</dbReference>
<name>A0AAW0L2B9_QUESU</name>
<feature type="domain" description="Disease resistance protein winged helix" evidence="3">
    <location>
        <begin position="143"/>
        <end position="208"/>
    </location>
</feature>
<dbReference type="Proteomes" id="UP000237347">
    <property type="component" value="Unassembled WGS sequence"/>
</dbReference>
<evidence type="ECO:0000259" key="3">
    <source>
        <dbReference type="Pfam" id="PF23559"/>
    </source>
</evidence>
<dbReference type="Gene3D" id="3.80.10.10">
    <property type="entry name" value="Ribonuclease Inhibitor"/>
    <property type="match status" value="1"/>
</dbReference>
<dbReference type="PANTHER" id="PTHR23155:SF1205">
    <property type="entry name" value="DISEASE RESISTANCE PROTEIN RPM1"/>
    <property type="match status" value="1"/>
</dbReference>
<dbReference type="Pfam" id="PF23559">
    <property type="entry name" value="WHD_DRP"/>
    <property type="match status" value="1"/>
</dbReference>
<dbReference type="Gene3D" id="1.10.10.10">
    <property type="entry name" value="Winged helix-like DNA-binding domain superfamily/Winged helix DNA-binding domain"/>
    <property type="match status" value="1"/>
</dbReference>
<dbReference type="InterPro" id="IPR044974">
    <property type="entry name" value="Disease_R_plants"/>
</dbReference>
<keyword evidence="5" id="KW-1185">Reference proteome</keyword>
<gene>
    <name evidence="4" type="primary">RPP13L3_3</name>
    <name evidence="4" type="ORF">CFP56_010878</name>
</gene>
<dbReference type="InterPro" id="IPR058922">
    <property type="entry name" value="WHD_DRP"/>
</dbReference>
<proteinExistence type="predicted"/>
<protein>
    <submittedName>
        <fullName evidence="4">Disease resistance rpp13-like protein 3</fullName>
    </submittedName>
</protein>
<dbReference type="AlphaFoldDB" id="A0AAW0L2B9"/>
<dbReference type="InterPro" id="IPR032675">
    <property type="entry name" value="LRR_dom_sf"/>
</dbReference>
<evidence type="ECO:0000313" key="4">
    <source>
        <dbReference type="EMBL" id="KAK7844446.1"/>
    </source>
</evidence>
<evidence type="ECO:0000256" key="2">
    <source>
        <dbReference type="ARBA" id="ARBA00022821"/>
    </source>
</evidence>
<dbReference type="FunFam" id="1.10.10.10:FF:000322">
    <property type="entry name" value="Probable disease resistance protein At1g63360"/>
    <property type="match status" value="1"/>
</dbReference>
<evidence type="ECO:0000313" key="5">
    <source>
        <dbReference type="Proteomes" id="UP000237347"/>
    </source>
</evidence>
<dbReference type="EMBL" id="PKMF04000185">
    <property type="protein sequence ID" value="KAK7844446.1"/>
    <property type="molecule type" value="Genomic_DNA"/>
</dbReference>
<comment type="caution">
    <text evidence="4">The sequence shown here is derived from an EMBL/GenBank/DDBJ whole genome shotgun (WGS) entry which is preliminary data.</text>
</comment>
<keyword evidence="1" id="KW-0677">Repeat</keyword>
<accession>A0AAW0L2B9</accession>
<keyword evidence="2" id="KW-0611">Plant defense</keyword>